<evidence type="ECO:0000313" key="3">
    <source>
        <dbReference type="Proteomes" id="UP000309561"/>
    </source>
</evidence>
<evidence type="ECO:0000313" key="2">
    <source>
        <dbReference type="EMBL" id="TKI69810.1"/>
    </source>
</evidence>
<accession>A0A4U2Z8J2</accession>
<proteinExistence type="predicted"/>
<keyword evidence="1" id="KW-0812">Transmembrane</keyword>
<keyword evidence="1" id="KW-1133">Transmembrane helix</keyword>
<evidence type="ECO:0000256" key="1">
    <source>
        <dbReference type="SAM" id="Phobius"/>
    </source>
</evidence>
<feature type="transmembrane region" description="Helical" evidence="1">
    <location>
        <begin position="7"/>
        <end position="26"/>
    </location>
</feature>
<comment type="caution">
    <text evidence="2">The sequence shown here is derived from an EMBL/GenBank/DDBJ whole genome shotgun (WGS) entry which is preliminary data.</text>
</comment>
<reference evidence="2 3" key="1">
    <citation type="submission" date="2019-04" db="EMBL/GenBank/DDBJ databases">
        <title>Sulfurimonas crateris sp. nov. a facultative anaerobic sulfur-oxidizing chemolithautotrophic bacterium isolated from a terrestrial mud vulcano.</title>
        <authorList>
            <person name="Ratnikova N.M."/>
            <person name="Slobodkin A.I."/>
            <person name="Merkel A.Y."/>
            <person name="Novikov A."/>
            <person name="Bonch-Osmolovskaya E.A."/>
            <person name="Slobodkina G.B."/>
        </authorList>
    </citation>
    <scope>NUCLEOTIDE SEQUENCE [LARGE SCALE GENOMIC DNA]</scope>
    <source>
        <strain evidence="2 3">SN118</strain>
    </source>
</reference>
<sequence>MLRKISYFFSLFVFLIMITGCAPMYIKMNRMGYNIEDSIEWHQRYNNCSECSKKYTEEQWIKIYQDYRNIFENTQPIARFSYNLFNENITPNNLIPYKNHILLKLISDEHKESNDMNTRILEVVRYTNNNQNYQVFKKLFDSSLKNGWRLDSVASILSENRIYIKYVIKEEKNIRTIIEKNHKSYYGTYDYMKIIIEKINISKKYSLTLTDTVTLESVFLNRKFSYDEVSKLKNKYNFSYDDFSKYYFQSAKLSKYLKEEGITVSELKKYAIADNADTMEVENFIINLKEIKKILNDNKITEWYSTFKDLNNYEIDSIYSLNQTFNILNYPDLIKVYLNLNFSPEKAKEYFFSTDINDVYKVDILIKAKIRKEIIKDGIAKKLSVEEIINIQKQQIAKEKQQIEKEKEVRNLYKKMCLNDPVEYNVITYISNNPYLLENKCLIVADALMTQVIGKNTGVYQLTLLNLPVQVYIGLVFEDIAPRFLKKATVKITNIGELIDGTKIPIAKVFYEFK</sequence>
<dbReference type="AlphaFoldDB" id="A0A4U2Z8J2"/>
<protein>
    <submittedName>
        <fullName evidence="2">Uncharacterized protein</fullName>
    </submittedName>
</protein>
<dbReference type="PROSITE" id="PS51257">
    <property type="entry name" value="PROKAR_LIPOPROTEIN"/>
    <property type="match status" value="1"/>
</dbReference>
<dbReference type="EMBL" id="SZPX01000003">
    <property type="protein sequence ID" value="TKI69810.1"/>
    <property type="molecule type" value="Genomic_DNA"/>
</dbReference>
<keyword evidence="1" id="KW-0472">Membrane</keyword>
<dbReference type="RefSeq" id="WP_137012589.1">
    <property type="nucleotide sequence ID" value="NZ_SZPX01000003.1"/>
</dbReference>
<keyword evidence="3" id="KW-1185">Reference proteome</keyword>
<name>A0A4U2Z8J2_9BACT</name>
<organism evidence="2 3">
    <name type="scientific">Sulfurimonas crateris</name>
    <dbReference type="NCBI Taxonomy" id="2574727"/>
    <lineage>
        <taxon>Bacteria</taxon>
        <taxon>Pseudomonadati</taxon>
        <taxon>Campylobacterota</taxon>
        <taxon>Epsilonproteobacteria</taxon>
        <taxon>Campylobacterales</taxon>
        <taxon>Sulfurimonadaceae</taxon>
        <taxon>Sulfurimonas</taxon>
    </lineage>
</organism>
<gene>
    <name evidence="2" type="ORF">FCU45_04125</name>
</gene>
<dbReference type="Proteomes" id="UP000309561">
    <property type="component" value="Unassembled WGS sequence"/>
</dbReference>